<gene>
    <name evidence="2" type="ORF">STEHIDRAFT_150993</name>
</gene>
<evidence type="ECO:0000313" key="3">
    <source>
        <dbReference type="Proteomes" id="UP000053927"/>
    </source>
</evidence>
<reference evidence="3" key="1">
    <citation type="journal article" date="2012" name="Science">
        <title>The Paleozoic origin of enzymatic lignin decomposition reconstructed from 31 fungal genomes.</title>
        <authorList>
            <person name="Floudas D."/>
            <person name="Binder M."/>
            <person name="Riley R."/>
            <person name="Barry K."/>
            <person name="Blanchette R.A."/>
            <person name="Henrissat B."/>
            <person name="Martinez A.T."/>
            <person name="Otillar R."/>
            <person name="Spatafora J.W."/>
            <person name="Yadav J.S."/>
            <person name="Aerts A."/>
            <person name="Benoit I."/>
            <person name="Boyd A."/>
            <person name="Carlson A."/>
            <person name="Copeland A."/>
            <person name="Coutinho P.M."/>
            <person name="de Vries R.P."/>
            <person name="Ferreira P."/>
            <person name="Findley K."/>
            <person name="Foster B."/>
            <person name="Gaskell J."/>
            <person name="Glotzer D."/>
            <person name="Gorecki P."/>
            <person name="Heitman J."/>
            <person name="Hesse C."/>
            <person name="Hori C."/>
            <person name="Igarashi K."/>
            <person name="Jurgens J.A."/>
            <person name="Kallen N."/>
            <person name="Kersten P."/>
            <person name="Kohler A."/>
            <person name="Kuees U."/>
            <person name="Kumar T.K.A."/>
            <person name="Kuo A."/>
            <person name="LaButti K."/>
            <person name="Larrondo L.F."/>
            <person name="Lindquist E."/>
            <person name="Ling A."/>
            <person name="Lombard V."/>
            <person name="Lucas S."/>
            <person name="Lundell T."/>
            <person name="Martin R."/>
            <person name="McLaughlin D.J."/>
            <person name="Morgenstern I."/>
            <person name="Morin E."/>
            <person name="Murat C."/>
            <person name="Nagy L.G."/>
            <person name="Nolan M."/>
            <person name="Ohm R.A."/>
            <person name="Patyshakuliyeva A."/>
            <person name="Rokas A."/>
            <person name="Ruiz-Duenas F.J."/>
            <person name="Sabat G."/>
            <person name="Salamov A."/>
            <person name="Samejima M."/>
            <person name="Schmutz J."/>
            <person name="Slot J.C."/>
            <person name="St John F."/>
            <person name="Stenlid J."/>
            <person name="Sun H."/>
            <person name="Sun S."/>
            <person name="Syed K."/>
            <person name="Tsang A."/>
            <person name="Wiebenga A."/>
            <person name="Young D."/>
            <person name="Pisabarro A."/>
            <person name="Eastwood D.C."/>
            <person name="Martin F."/>
            <person name="Cullen D."/>
            <person name="Grigoriev I.V."/>
            <person name="Hibbett D.S."/>
        </authorList>
    </citation>
    <scope>NUCLEOTIDE SEQUENCE [LARGE SCALE GENOMIC DNA]</scope>
    <source>
        <strain evidence="3">FP-91666</strain>
    </source>
</reference>
<dbReference type="RefSeq" id="XP_007311595.1">
    <property type="nucleotide sequence ID" value="XM_007311533.1"/>
</dbReference>
<dbReference type="EMBL" id="JH687406">
    <property type="protein sequence ID" value="EIM79291.1"/>
    <property type="molecule type" value="Genomic_DNA"/>
</dbReference>
<dbReference type="Proteomes" id="UP000053927">
    <property type="component" value="Unassembled WGS sequence"/>
</dbReference>
<evidence type="ECO:0000256" key="1">
    <source>
        <dbReference type="SAM" id="Phobius"/>
    </source>
</evidence>
<dbReference type="AlphaFoldDB" id="R7RVS6"/>
<keyword evidence="1" id="KW-0812">Transmembrane</keyword>
<sequence>MPTIYPFTFTARNFSTSEQTAGLLRPELEKGTITPHDFQAAVDFYPGGHRTYFFKGLAAGGAGFVAYDVLRPVRAKPRNILASIATLAGGGLLGLYFSFRAHLQFVNSLHDRAGFWRALENVNTLVGGPHIRPLGLPTGAERESTQEVGKEDIRWLDFFRISNDPMRSGKIFAARGDHNTVPAPDPSSTET</sequence>
<dbReference type="KEGG" id="shs:STEHIDRAFT_150993"/>
<keyword evidence="3" id="KW-1185">Reference proteome</keyword>
<name>R7RVS6_STEHR</name>
<dbReference type="OrthoDB" id="3201807at2759"/>
<evidence type="ECO:0000313" key="2">
    <source>
        <dbReference type="EMBL" id="EIM79291.1"/>
    </source>
</evidence>
<keyword evidence="1" id="KW-0472">Membrane</keyword>
<accession>R7RVS6</accession>
<feature type="transmembrane region" description="Helical" evidence="1">
    <location>
        <begin position="79"/>
        <end position="99"/>
    </location>
</feature>
<protein>
    <submittedName>
        <fullName evidence="2">Uncharacterized protein</fullName>
    </submittedName>
</protein>
<feature type="transmembrane region" description="Helical" evidence="1">
    <location>
        <begin position="52"/>
        <end position="70"/>
    </location>
</feature>
<dbReference type="GeneID" id="18800139"/>
<organism evidence="2 3">
    <name type="scientific">Stereum hirsutum (strain FP-91666)</name>
    <name type="common">White-rot fungus</name>
    <dbReference type="NCBI Taxonomy" id="721885"/>
    <lineage>
        <taxon>Eukaryota</taxon>
        <taxon>Fungi</taxon>
        <taxon>Dikarya</taxon>
        <taxon>Basidiomycota</taxon>
        <taxon>Agaricomycotina</taxon>
        <taxon>Agaricomycetes</taxon>
        <taxon>Russulales</taxon>
        <taxon>Stereaceae</taxon>
        <taxon>Stereum</taxon>
    </lineage>
</organism>
<proteinExistence type="predicted"/>
<keyword evidence="1" id="KW-1133">Transmembrane helix</keyword>